<reference evidence="7" key="1">
    <citation type="journal article" date="2010" name="Appl. Environ. Microbiol.">
        <title>Wide dispersal and possible multiple origins of low-copy-number plasmids in rickettsia species associated with blood-feeding arthropods.</title>
        <authorList>
            <person name="Baldridge G.D."/>
            <person name="Burkhardt N.Y."/>
            <person name="Labruna M.B."/>
            <person name="Pacheco R.C."/>
            <person name="Paddock C.D."/>
            <person name="Williamson P.C."/>
            <person name="Billingsley P.M."/>
            <person name="Felsheim R.F."/>
            <person name="Kurtti T.J."/>
            <person name="Munderloh U.G."/>
        </authorList>
    </citation>
    <scope>NUCLEOTIDE SEQUENCE</scope>
    <source>
        <strain evidence="7">AaR/SC</strain>
        <plasmid evidence="7">pRAM23</plasmid>
    </source>
</reference>
<evidence type="ECO:0000256" key="3">
    <source>
        <dbReference type="ARBA" id="ARBA00022692"/>
    </source>
</evidence>
<keyword evidence="4" id="KW-0472">Membrane</keyword>
<protein>
    <submittedName>
        <fullName evidence="7">Cell surface antigen Sca12</fullName>
    </submittedName>
</protein>
<dbReference type="SUPFAM" id="SSF103515">
    <property type="entry name" value="Autotransporter"/>
    <property type="match status" value="1"/>
</dbReference>
<evidence type="ECO:0000256" key="5">
    <source>
        <dbReference type="ARBA" id="ARBA00023237"/>
    </source>
</evidence>
<evidence type="ECO:0000313" key="7">
    <source>
        <dbReference type="EMBL" id="ADD14604.1"/>
    </source>
</evidence>
<dbReference type="GO" id="GO:0009279">
    <property type="term" value="C:cell outer membrane"/>
    <property type="evidence" value="ECO:0007669"/>
    <property type="project" value="UniProtKB-SubCell"/>
</dbReference>
<keyword evidence="7" id="KW-0614">Plasmid</keyword>
<dbReference type="Pfam" id="PF03797">
    <property type="entry name" value="Autotransporter"/>
    <property type="match status" value="1"/>
</dbReference>
<feature type="domain" description="Autotransporter" evidence="6">
    <location>
        <begin position="45"/>
        <end position="344"/>
    </location>
</feature>
<evidence type="ECO:0000256" key="2">
    <source>
        <dbReference type="ARBA" id="ARBA00022452"/>
    </source>
</evidence>
<organism evidence="7">
    <name type="scientific">Rickettsia amblyommatis str. AaR/SC</name>
    <dbReference type="NCBI Taxonomy" id="933950"/>
    <lineage>
        <taxon>Bacteria</taxon>
        <taxon>Pseudomonadati</taxon>
        <taxon>Pseudomonadota</taxon>
        <taxon>Alphaproteobacteria</taxon>
        <taxon>Rickettsiales</taxon>
        <taxon>Rickettsiaceae</taxon>
        <taxon>Rickettsieae</taxon>
        <taxon>Rickettsia</taxon>
        <taxon>spotted fever group</taxon>
    </lineage>
</organism>
<dbReference type="AlphaFoldDB" id="D3XF43"/>
<keyword evidence="3" id="KW-0812">Transmembrane</keyword>
<dbReference type="NCBIfam" id="TIGR01414">
    <property type="entry name" value="autotrans_barl"/>
    <property type="match status" value="1"/>
</dbReference>
<evidence type="ECO:0000259" key="6">
    <source>
        <dbReference type="PROSITE" id="PS51208"/>
    </source>
</evidence>
<dbReference type="RefSeq" id="WP_013006742.1">
    <property type="nucleotide sequence ID" value="NC_013937.1"/>
</dbReference>
<accession>D3XF43</accession>
<dbReference type="InterPro" id="IPR005546">
    <property type="entry name" value="Autotransporte_beta"/>
</dbReference>
<dbReference type="SMART" id="SM00869">
    <property type="entry name" value="Autotransporter"/>
    <property type="match status" value="1"/>
</dbReference>
<name>D3XF43_RICAM</name>
<evidence type="ECO:0000256" key="1">
    <source>
        <dbReference type="ARBA" id="ARBA00004442"/>
    </source>
</evidence>
<geneLocation type="plasmid" evidence="7">
    <name>pRAM23</name>
</geneLocation>
<dbReference type="EMBL" id="GU322807">
    <property type="protein sequence ID" value="ADD14604.1"/>
    <property type="molecule type" value="Genomic_DNA"/>
</dbReference>
<dbReference type="PROSITE" id="PS51208">
    <property type="entry name" value="AUTOTRANSPORTER"/>
    <property type="match status" value="1"/>
</dbReference>
<dbReference type="InterPro" id="IPR006315">
    <property type="entry name" value="OM_autotransptr_brl_dom"/>
</dbReference>
<keyword evidence="2" id="KW-1134">Transmembrane beta strand</keyword>
<dbReference type="Gene3D" id="2.40.128.130">
    <property type="entry name" value="Autotransporter beta-domain"/>
    <property type="match status" value="1"/>
</dbReference>
<comment type="subcellular location">
    <subcellularLocation>
        <location evidence="1">Cell outer membrane</location>
    </subcellularLocation>
</comment>
<dbReference type="InterPro" id="IPR036709">
    <property type="entry name" value="Autotransporte_beta_dom_sf"/>
</dbReference>
<keyword evidence="5" id="KW-0998">Cell outer membrane</keyword>
<gene>
    <name evidence="7" type="ORF">pRAM23_00150</name>
</gene>
<evidence type="ECO:0000256" key="4">
    <source>
        <dbReference type="ARBA" id="ARBA00023136"/>
    </source>
</evidence>
<sequence length="344" mass="37369">MVSALHSQVREAGRAAGKQIKHRMFVRDILTAAVAVGDEADNSPEKTIGYQLWSSGTLGSSQQKSKADSNGYSSRMAGGSIGADTHFENDLLLGASFSKIRSSIKEQSGGDLSDLQNQDQNTKTKYDTYILSLYGLSQVGGNMSISVIGSAGLSKGKKAGSDTRDVESGNKPRSKLFSLELHLNYKIALLKEVNLIPHIGLKYEYENANRHKEKITNDCAIERPKKSYQALNTEIGNRVIFAPIKLTGSTASIMSITPTAHFSVERRIGSRGKSHPCTLTYSELGQTIGAGSISANTQNDRTSLNTGIGLIASRKNIKLELLLNLQRQKRFKSHQGVLKLKLSL</sequence>
<proteinExistence type="predicted"/>